<protein>
    <recommendedName>
        <fullName evidence="10">Diterpenoid pyrone biosynthesis cluster protein C</fullName>
    </recommendedName>
</protein>
<dbReference type="InterPro" id="IPR021514">
    <property type="entry name" value="DUF3176"/>
</dbReference>
<dbReference type="Proteomes" id="UP000319160">
    <property type="component" value="Unassembled WGS sequence"/>
</dbReference>
<dbReference type="Pfam" id="PF01040">
    <property type="entry name" value="UbiA"/>
    <property type="match status" value="1"/>
</dbReference>
<comment type="pathway">
    <text evidence="3">Secondary metabolite biosynthesis; terpenoid biosynthesis.</text>
</comment>
<dbReference type="InterPro" id="IPR000537">
    <property type="entry name" value="UbiA_prenyltransferase"/>
</dbReference>
<keyword evidence="7 12" id="KW-1133">Transmembrane helix</keyword>
<dbReference type="GO" id="GO:0016765">
    <property type="term" value="F:transferase activity, transferring alkyl or aryl (other than methyl) groups"/>
    <property type="evidence" value="ECO:0007669"/>
    <property type="project" value="InterPro"/>
</dbReference>
<keyword evidence="5" id="KW-0808">Transferase</keyword>
<keyword evidence="14" id="KW-1185">Reference proteome</keyword>
<feature type="transmembrane region" description="Helical" evidence="12">
    <location>
        <begin position="648"/>
        <end position="667"/>
    </location>
</feature>
<feature type="compositionally biased region" description="Polar residues" evidence="11">
    <location>
        <begin position="1"/>
        <end position="10"/>
    </location>
</feature>
<feature type="transmembrane region" description="Helical" evidence="12">
    <location>
        <begin position="173"/>
        <end position="193"/>
    </location>
</feature>
<feature type="transmembrane region" description="Helical" evidence="12">
    <location>
        <begin position="144"/>
        <end position="167"/>
    </location>
</feature>
<feature type="transmembrane region" description="Helical" evidence="12">
    <location>
        <begin position="200"/>
        <end position="220"/>
    </location>
</feature>
<feature type="transmembrane region" description="Helical" evidence="12">
    <location>
        <begin position="360"/>
        <end position="379"/>
    </location>
</feature>
<comment type="cofactor">
    <cofactor evidence="1">
        <name>Mg(2+)</name>
        <dbReference type="ChEBI" id="CHEBI:18420"/>
    </cofactor>
</comment>
<dbReference type="FunFam" id="1.10.357.140:FF:000008">
    <property type="entry name" value="4-hydroxybenzoate octaprenyltransferase"/>
    <property type="match status" value="1"/>
</dbReference>
<evidence type="ECO:0000256" key="4">
    <source>
        <dbReference type="ARBA" id="ARBA00005985"/>
    </source>
</evidence>
<feature type="transmembrane region" description="Helical" evidence="12">
    <location>
        <begin position="298"/>
        <end position="316"/>
    </location>
</feature>
<dbReference type="AlphaFoldDB" id="A0A553HKJ2"/>
<dbReference type="PANTHER" id="PTHR35394:SF5">
    <property type="entry name" value="DUF3176 DOMAIN-CONTAINING PROTEIN"/>
    <property type="match status" value="1"/>
</dbReference>
<evidence type="ECO:0000313" key="13">
    <source>
        <dbReference type="EMBL" id="TRX88464.1"/>
    </source>
</evidence>
<feature type="region of interest" description="Disordered" evidence="11">
    <location>
        <begin position="1"/>
        <end position="41"/>
    </location>
</feature>
<comment type="caution">
    <text evidence="13">The sequence shown here is derived from an EMBL/GenBank/DDBJ whole genome shotgun (WGS) entry which is preliminary data.</text>
</comment>
<dbReference type="STRING" id="2512241.A0A553HKJ2"/>
<feature type="transmembrane region" description="Helical" evidence="12">
    <location>
        <begin position="76"/>
        <end position="97"/>
    </location>
</feature>
<feature type="transmembrane region" description="Helical" evidence="12">
    <location>
        <begin position="534"/>
        <end position="554"/>
    </location>
</feature>
<dbReference type="EMBL" id="VFLP01000087">
    <property type="protein sequence ID" value="TRX88464.1"/>
    <property type="molecule type" value="Genomic_DNA"/>
</dbReference>
<feature type="transmembrane region" description="Helical" evidence="12">
    <location>
        <begin position="566"/>
        <end position="585"/>
    </location>
</feature>
<dbReference type="OrthoDB" id="18170at2759"/>
<evidence type="ECO:0000256" key="12">
    <source>
        <dbReference type="SAM" id="Phobius"/>
    </source>
</evidence>
<feature type="transmembrane region" description="Helical" evidence="12">
    <location>
        <begin position="323"/>
        <end position="340"/>
    </location>
</feature>
<evidence type="ECO:0000256" key="9">
    <source>
        <dbReference type="ARBA" id="ARBA00023180"/>
    </source>
</evidence>
<evidence type="ECO:0000256" key="6">
    <source>
        <dbReference type="ARBA" id="ARBA00022692"/>
    </source>
</evidence>
<evidence type="ECO:0000256" key="2">
    <source>
        <dbReference type="ARBA" id="ARBA00004141"/>
    </source>
</evidence>
<dbReference type="Gene3D" id="1.10.357.140">
    <property type="entry name" value="UbiA prenyltransferase"/>
    <property type="match status" value="1"/>
</dbReference>
<feature type="transmembrane region" description="Helical" evidence="12">
    <location>
        <begin position="992"/>
        <end position="1012"/>
    </location>
</feature>
<evidence type="ECO:0000256" key="10">
    <source>
        <dbReference type="ARBA" id="ARBA00075214"/>
    </source>
</evidence>
<evidence type="ECO:0000256" key="11">
    <source>
        <dbReference type="SAM" id="MobiDB-lite"/>
    </source>
</evidence>
<comment type="similarity">
    <text evidence="4">Belongs to the UbiA prenyltransferase family.</text>
</comment>
<dbReference type="PANTHER" id="PTHR35394">
    <property type="entry name" value="DUF3176 DOMAIN-CONTAINING PROTEIN"/>
    <property type="match status" value="1"/>
</dbReference>
<organism evidence="13 14">
    <name type="scientific">Xylaria flabelliformis</name>
    <dbReference type="NCBI Taxonomy" id="2512241"/>
    <lineage>
        <taxon>Eukaryota</taxon>
        <taxon>Fungi</taxon>
        <taxon>Dikarya</taxon>
        <taxon>Ascomycota</taxon>
        <taxon>Pezizomycotina</taxon>
        <taxon>Sordariomycetes</taxon>
        <taxon>Xylariomycetidae</taxon>
        <taxon>Xylariales</taxon>
        <taxon>Xylariaceae</taxon>
        <taxon>Xylaria</taxon>
    </lineage>
</organism>
<evidence type="ECO:0000313" key="14">
    <source>
        <dbReference type="Proteomes" id="UP000319160"/>
    </source>
</evidence>
<dbReference type="Gene3D" id="1.20.120.1780">
    <property type="entry name" value="UbiA prenyltransferase"/>
    <property type="match status" value="1"/>
</dbReference>
<gene>
    <name evidence="13" type="ORF">FHL15_010654</name>
</gene>
<sequence>MATRTSSRYTSQEEARVTSNGIQLNATKNTSNNSKPPNYFPHLPAYSDPTTGILSKLPHSCVPYAQLMRIDRPGGLYAFYFPYLIGLAYGACITSPAPDPLTLLSFTAILLPFNIVLRGAACTWNDTVDQDFDRRVIRCRHRPVARGAVSTSAAHLFTALQLALLYPVTKACFPAACMPHLIIMVLLFGVYALMKRVTYYPQVVLGVPFAWAVFFSVAALDIEPIPFTLLSFDGHLDLGREGDRVQIEGISKATLALFGANIMWTITYDTIYAHQDVADDAKAGVKGMALKFRHSTKLLAGVLSAVQVGLLVLCGLWTGFGTLYFLGTAGGVSLALAYYIYNVDLASPESCGQWFHDQFWIVGVPFISGFIGEYFIKWVQRECLRERYRADLSDFGPFEPSQGGWLGNAHLELCFETALETNPYDIHRRPNDWVDKKVSLGLEMQGSPDGSFATGGTVPKLGIEGHSEDNRHSIMAHERLEAEKGEFLLNYNPDLRIHLKSPHQNADPVAHPISISSKQHSQSPFFLLAWKGEIFSWLGSLAFFIAIVGILIYVKDKLLSDLQYLHITPNAIIGLLATFAQSLLLKPIDSAIGQVKWLRSLQKRPIDDFRVIDAASRGPWGSATSLVVLADAMNFWQPRTTLLTSSRWIGSSGAAVAIAALAMHTFFQEALHFDPVYTHTADASIPIARYVNGTGSAYVVGQGSTMGVDPESLSAPYRALFSPARTNFTVTAYCSTGNCTWDPYESLGICNTCQNITDKLKATKVDGMTRYQLPNGFGLQDPEPHSYSNGSVAFSNNASRLFSVLAVGAPNGTIPIQIGVNDNADDTVTISSAPPIALECLLQYCIRTMQASFVNGVLQETVLSNWTEQSQFPNGYYNEYDNDLTLRSPKTGAEFIVTFGALFGIKTWLSPTLVGDVYVNSASIEQNAPVFSTSISEFIYSAMNTSSTGFQDLMDNLANSFSLNFRTIKYQPPPVSGKASAPNSRAVVVWEWLILPIFELVATLLLLVAVILETKRKDMVPWGNSALAYIFHGLNKRPEGGSYRESQDDMEKSARELLVEFEPYDNGGHLVVAGHLGEES</sequence>
<dbReference type="InterPro" id="IPR039653">
    <property type="entry name" value="Prenyltransferase"/>
</dbReference>
<dbReference type="Pfam" id="PF11374">
    <property type="entry name" value="DUF3176"/>
    <property type="match status" value="1"/>
</dbReference>
<evidence type="ECO:0000256" key="7">
    <source>
        <dbReference type="ARBA" id="ARBA00022989"/>
    </source>
</evidence>
<comment type="subcellular location">
    <subcellularLocation>
        <location evidence="2">Membrane</location>
        <topology evidence="2">Multi-pass membrane protein</topology>
    </subcellularLocation>
</comment>
<keyword evidence="8 12" id="KW-0472">Membrane</keyword>
<dbReference type="CDD" id="cd13959">
    <property type="entry name" value="PT_UbiA_COQ2"/>
    <property type="match status" value="1"/>
</dbReference>
<feature type="compositionally biased region" description="Polar residues" evidence="11">
    <location>
        <begin position="17"/>
        <end position="36"/>
    </location>
</feature>
<evidence type="ECO:0000256" key="5">
    <source>
        <dbReference type="ARBA" id="ARBA00022679"/>
    </source>
</evidence>
<accession>A0A553HKJ2</accession>
<evidence type="ECO:0000256" key="3">
    <source>
        <dbReference type="ARBA" id="ARBA00004721"/>
    </source>
</evidence>
<keyword evidence="9" id="KW-0325">Glycoprotein</keyword>
<keyword evidence="6 12" id="KW-0812">Transmembrane</keyword>
<dbReference type="InterPro" id="IPR044878">
    <property type="entry name" value="UbiA_sf"/>
</dbReference>
<reference evidence="14" key="1">
    <citation type="submission" date="2019-06" db="EMBL/GenBank/DDBJ databases">
        <title>Draft genome sequence of the griseofulvin-producing fungus Xylaria cubensis strain G536.</title>
        <authorList>
            <person name="Mead M.E."/>
            <person name="Raja H.A."/>
            <person name="Steenwyk J.L."/>
            <person name="Knowles S.L."/>
            <person name="Oberlies N.H."/>
            <person name="Rokas A."/>
        </authorList>
    </citation>
    <scope>NUCLEOTIDE SEQUENCE [LARGE SCALE GENOMIC DNA]</scope>
    <source>
        <strain evidence="14">G536</strain>
    </source>
</reference>
<evidence type="ECO:0000256" key="1">
    <source>
        <dbReference type="ARBA" id="ARBA00001946"/>
    </source>
</evidence>
<name>A0A553HKJ2_9PEZI</name>
<feature type="transmembrane region" description="Helical" evidence="12">
    <location>
        <begin position="103"/>
        <end position="124"/>
    </location>
</feature>
<proteinExistence type="inferred from homology"/>
<dbReference type="FunFam" id="1.20.120.1780:FF:000001">
    <property type="entry name" value="4-hydroxybenzoate octaprenyltransferase"/>
    <property type="match status" value="1"/>
</dbReference>
<evidence type="ECO:0000256" key="8">
    <source>
        <dbReference type="ARBA" id="ARBA00023136"/>
    </source>
</evidence>
<dbReference type="GO" id="GO:0016020">
    <property type="term" value="C:membrane"/>
    <property type="evidence" value="ECO:0007669"/>
    <property type="project" value="UniProtKB-SubCell"/>
</dbReference>